<dbReference type="KEGG" id="sniv:SFSGTM_04210"/>
<dbReference type="Proteomes" id="UP000463939">
    <property type="component" value="Chromosome"/>
</dbReference>
<accession>A0A809S7E3</accession>
<protein>
    <submittedName>
        <fullName evidence="1">Uncharacterized protein</fullName>
    </submittedName>
</protein>
<evidence type="ECO:0000313" key="1">
    <source>
        <dbReference type="EMBL" id="BBO99712.1"/>
    </source>
</evidence>
<dbReference type="RefSeq" id="WP_162083726.1">
    <property type="nucleotide sequence ID" value="NZ_AP021881.1"/>
</dbReference>
<keyword evidence="2" id="KW-1185">Reference proteome</keyword>
<evidence type="ECO:0000313" key="2">
    <source>
        <dbReference type="Proteomes" id="UP000463939"/>
    </source>
</evidence>
<reference evidence="2" key="1">
    <citation type="submission" date="2019-11" db="EMBL/GenBank/DDBJ databases">
        <title>Isolation and characterization of a novel species in the genus Sulfuriferula.</title>
        <authorList>
            <person name="Mochizuki J."/>
            <person name="Kojima H."/>
            <person name="Fukui M."/>
        </authorList>
    </citation>
    <scope>NUCLEOTIDE SEQUENCE [LARGE SCALE GENOMIC DNA]</scope>
    <source>
        <strain evidence="2">SGTM</strain>
    </source>
</reference>
<gene>
    <name evidence="1" type="ORF">SFSGTM_04210</name>
</gene>
<name>A0A809S7E3_9PROT</name>
<dbReference type="AlphaFoldDB" id="A0A809S7E3"/>
<proteinExistence type="predicted"/>
<organism evidence="1 2">
    <name type="scientific">Sulfuriferula nivalis</name>
    <dbReference type="NCBI Taxonomy" id="2675298"/>
    <lineage>
        <taxon>Bacteria</taxon>
        <taxon>Pseudomonadati</taxon>
        <taxon>Pseudomonadota</taxon>
        <taxon>Betaproteobacteria</taxon>
        <taxon>Nitrosomonadales</taxon>
        <taxon>Sulfuricellaceae</taxon>
        <taxon>Sulfuriferula</taxon>
    </lineage>
</organism>
<dbReference type="EMBL" id="AP021881">
    <property type="protein sequence ID" value="BBO99712.1"/>
    <property type="molecule type" value="Genomic_DNA"/>
</dbReference>
<sequence length="117" mass="13633">MQSNLKVDFSADMGINAISIIPTRFEYFEEPSAYAEKVLGYDQSGRCCYYQHAYTITRDVLDDDDNFYEEATYHEMLTAWLLDSGQWLSRTTSRNDTVQSCNSVMSPRYELIQSRPR</sequence>